<evidence type="ECO:0000313" key="6">
    <source>
        <dbReference type="EMBL" id="ABS70213.1"/>
    </source>
</evidence>
<name>A7IQB7_XANP2</name>
<proteinExistence type="predicted"/>
<evidence type="ECO:0000313" key="7">
    <source>
        <dbReference type="Proteomes" id="UP000002417"/>
    </source>
</evidence>
<dbReference type="KEGG" id="xau:Xaut_5015"/>
<dbReference type="Pfam" id="PF13005">
    <property type="entry name" value="zf-IS66"/>
    <property type="match status" value="1"/>
</dbReference>
<evidence type="ECO:0000259" key="2">
    <source>
        <dbReference type="Pfam" id="PF03050"/>
    </source>
</evidence>
<sequence>MGCDSIAPMSTPAASPSLPADLAVAHAMILAERAKRIEAEAAASSVEAVIAHLKLTIEKLRRELYGQRSERTVRLIDQMELQLEELEARASEDEIAAQESARLASLPAPAPRRRPVRKPFPEHLPRERVVVPAPTNCPCCGSMKLSKLGEDVTETLEIVPRSWKVIQTVREKFTCRQCEAITQPPAPFHVTPRGFMGPNLLATVLFETFGQHQPLNRQSERYAREGIDLSVSTLADQVGTATAALRPLHELIARHVMAAERLHADDTTVPILAKGKTDTGRIWTYVRDDRPFGGADPPAALYFASRDRRQEHPDAHLAGWRGILQADAYGGYNGLYDPARPGGPVTSALCWSHARRGFFELADIAASARRGPGAAPVSPIALEAVKRIDALFDIERGISGLSAEERRDARQEQSRPLVDDLHAWLGEQRLKLSRSASVAKPIDYMLRRWNGFATVLDDGRACLSNNAAERALRGFALGRKAWLFAGSDRGAERAAAMATLITTARLNNVDPQAWLADVLARIAGTPQSRLAELLPWSWQAGSSGQCEAA</sequence>
<accession>A7IQB7</accession>
<dbReference type="Proteomes" id="UP000002417">
    <property type="component" value="Plasmid pXAUT01"/>
</dbReference>
<geneLocation type="plasmid" evidence="6 7">
    <name>pXAUT01</name>
</geneLocation>
<dbReference type="InterPro" id="IPR024474">
    <property type="entry name" value="Znf_dom_IS66"/>
</dbReference>
<dbReference type="InterPro" id="IPR024463">
    <property type="entry name" value="Transposase_TnpC_homeodom"/>
</dbReference>
<dbReference type="NCBIfam" id="NF033517">
    <property type="entry name" value="transpos_IS66"/>
    <property type="match status" value="1"/>
</dbReference>
<gene>
    <name evidence="6" type="ordered locus">Xaut_5015</name>
</gene>
<protein>
    <submittedName>
        <fullName evidence="6">Transposase IS66</fullName>
    </submittedName>
</protein>
<dbReference type="InterPro" id="IPR052344">
    <property type="entry name" value="Transposase-related"/>
</dbReference>
<reference evidence="6 7" key="1">
    <citation type="submission" date="2007-07" db="EMBL/GenBank/DDBJ databases">
        <title>Complete sequence of plasmid pXAUT01 of Xanthobacter autotrophicus Py2.</title>
        <authorList>
            <consortium name="US DOE Joint Genome Institute"/>
            <person name="Copeland A."/>
            <person name="Lucas S."/>
            <person name="Lapidus A."/>
            <person name="Barry K."/>
            <person name="Glavina del Rio T."/>
            <person name="Hammon N."/>
            <person name="Israni S."/>
            <person name="Dalin E."/>
            <person name="Tice H."/>
            <person name="Pitluck S."/>
            <person name="Sims D."/>
            <person name="Brettin T."/>
            <person name="Bruce D."/>
            <person name="Detter J.C."/>
            <person name="Han C."/>
            <person name="Tapia R."/>
            <person name="Brainard J."/>
            <person name="Schmutz J."/>
            <person name="Larimer F."/>
            <person name="Land M."/>
            <person name="Hauser L."/>
            <person name="Kyrpides N."/>
            <person name="Kim E."/>
            <person name="Ensigns S.A."/>
            <person name="Richardson P."/>
        </authorList>
    </citation>
    <scope>NUCLEOTIDE SEQUENCE [LARGE SCALE GENOMIC DNA]</scope>
    <source>
        <strain evidence="7">ATCC BAA-1158 / Py2</strain>
        <plasmid evidence="7">Plasmid pXAUT01</plasmid>
    </source>
</reference>
<evidence type="ECO:0000259" key="4">
    <source>
        <dbReference type="Pfam" id="PF13007"/>
    </source>
</evidence>
<dbReference type="eggNOG" id="COG4372">
    <property type="taxonomic scope" value="Bacteria"/>
</dbReference>
<keyword evidence="7" id="KW-1185">Reference proteome</keyword>
<feature type="domain" description="Transposase IS66 C-terminal" evidence="5">
    <location>
        <begin position="499"/>
        <end position="536"/>
    </location>
</feature>
<feature type="domain" description="Transposase IS66 central" evidence="2">
    <location>
        <begin position="194"/>
        <end position="492"/>
    </location>
</feature>
<dbReference type="InterPro" id="IPR004291">
    <property type="entry name" value="Transposase_IS66_central"/>
</dbReference>
<dbReference type="Pfam" id="PF03050">
    <property type="entry name" value="DDE_Tnp_IS66"/>
    <property type="match status" value="1"/>
</dbReference>
<dbReference type="Pfam" id="PF13007">
    <property type="entry name" value="LZ_Tnp_IS66"/>
    <property type="match status" value="1"/>
</dbReference>
<feature type="region of interest" description="Disordered" evidence="1">
    <location>
        <begin position="97"/>
        <end position="119"/>
    </location>
</feature>
<evidence type="ECO:0000259" key="5">
    <source>
        <dbReference type="Pfam" id="PF13817"/>
    </source>
</evidence>
<organism evidence="6 7">
    <name type="scientific">Xanthobacter autotrophicus (strain ATCC BAA-1158 / Py2)</name>
    <dbReference type="NCBI Taxonomy" id="78245"/>
    <lineage>
        <taxon>Bacteria</taxon>
        <taxon>Pseudomonadati</taxon>
        <taxon>Pseudomonadota</taxon>
        <taxon>Alphaproteobacteria</taxon>
        <taxon>Hyphomicrobiales</taxon>
        <taxon>Xanthobacteraceae</taxon>
        <taxon>Xanthobacter</taxon>
    </lineage>
</organism>
<keyword evidence="6" id="KW-0614">Plasmid</keyword>
<dbReference type="HOGENOM" id="CLU_023034_0_1_5"/>
<dbReference type="PANTHER" id="PTHR33678">
    <property type="entry name" value="BLL1576 PROTEIN"/>
    <property type="match status" value="1"/>
</dbReference>
<evidence type="ECO:0000256" key="1">
    <source>
        <dbReference type="SAM" id="MobiDB-lite"/>
    </source>
</evidence>
<dbReference type="PANTHER" id="PTHR33678:SF1">
    <property type="entry name" value="BLL1576 PROTEIN"/>
    <property type="match status" value="1"/>
</dbReference>
<dbReference type="PhylomeDB" id="A7IQB7"/>
<feature type="domain" description="Transposase IS66 zinc-finger binding" evidence="3">
    <location>
        <begin position="134"/>
        <end position="179"/>
    </location>
</feature>
<dbReference type="AlphaFoldDB" id="A7IQB7"/>
<feature type="domain" description="Transposase TnpC homeodomain" evidence="4">
    <location>
        <begin position="52"/>
        <end position="129"/>
    </location>
</feature>
<dbReference type="InterPro" id="IPR039552">
    <property type="entry name" value="IS66_C"/>
</dbReference>
<evidence type="ECO:0000259" key="3">
    <source>
        <dbReference type="Pfam" id="PF13005"/>
    </source>
</evidence>
<dbReference type="EMBL" id="CP000782">
    <property type="protein sequence ID" value="ABS70213.1"/>
    <property type="molecule type" value="Genomic_DNA"/>
</dbReference>
<dbReference type="Pfam" id="PF13817">
    <property type="entry name" value="DDE_Tnp_IS66_C"/>
    <property type="match status" value="1"/>
</dbReference>